<evidence type="ECO:0000313" key="5">
    <source>
        <dbReference type="Proteomes" id="UP000695562"/>
    </source>
</evidence>
<dbReference type="GO" id="GO:0006364">
    <property type="term" value="P:rRNA processing"/>
    <property type="evidence" value="ECO:0007669"/>
    <property type="project" value="UniProtKB-KW"/>
</dbReference>
<protein>
    <recommendedName>
        <fullName evidence="6">Pre-rRNA-processing protein TSR2</fullName>
    </recommendedName>
</protein>
<feature type="compositionally biased region" description="Basic and acidic residues" evidence="3">
    <location>
        <begin position="195"/>
        <end position="206"/>
    </location>
</feature>
<reference evidence="4" key="1">
    <citation type="submission" date="2020-01" db="EMBL/GenBank/DDBJ databases">
        <title>Development of genomics and gene disruption for Polysphondylium violaceum indicates a role for the polyketide synthase stlB in stalk morphogenesis.</title>
        <authorList>
            <person name="Narita B."/>
            <person name="Kawabe Y."/>
            <person name="Kin K."/>
            <person name="Saito T."/>
            <person name="Gibbs R."/>
            <person name="Kuspa A."/>
            <person name="Muzny D."/>
            <person name="Queller D."/>
            <person name="Richards S."/>
            <person name="Strassman J."/>
            <person name="Sucgang R."/>
            <person name="Worley K."/>
            <person name="Schaap P."/>
        </authorList>
    </citation>
    <scope>NUCLEOTIDE SEQUENCE</scope>
    <source>
        <strain evidence="4">QSvi11</strain>
    </source>
</reference>
<feature type="compositionally biased region" description="Acidic residues" evidence="3">
    <location>
        <begin position="172"/>
        <end position="194"/>
    </location>
</feature>
<dbReference type="EMBL" id="AJWJ01000103">
    <property type="protein sequence ID" value="KAF2075374.1"/>
    <property type="molecule type" value="Genomic_DNA"/>
</dbReference>
<evidence type="ECO:0000256" key="2">
    <source>
        <dbReference type="ARBA" id="ARBA00022552"/>
    </source>
</evidence>
<sequence>MNFNEIVQQNLQQQLQQQQLEQQRQNELKEQQFRQQMESELQKQQAPADENWIAFEMTVNRIFREWTALQLALTNEWGGRATREAAEEMKQDVLDLFLMGKPVYTDQIEAILDESLSQDLNTVAEDGSYKQVAQLIIQCFNFCVHGQYNEINNLLGPETASSVKNCIKIGNDDDDDVSEMGDDSEMMDDDDDMMDDGKETIKKYSEPDEDGWVTVQKK</sequence>
<comment type="caution">
    <text evidence="4">The sequence shown here is derived from an EMBL/GenBank/DDBJ whole genome shotgun (WGS) entry which is preliminary data.</text>
</comment>
<gene>
    <name evidence="4" type="ORF">CYY_003350</name>
</gene>
<keyword evidence="5" id="KW-1185">Reference proteome</keyword>
<keyword evidence="2" id="KW-0698">rRNA processing</keyword>
<evidence type="ECO:0000256" key="1">
    <source>
        <dbReference type="ARBA" id="ARBA00006524"/>
    </source>
</evidence>
<dbReference type="Pfam" id="PF10273">
    <property type="entry name" value="WGG"/>
    <property type="match status" value="1"/>
</dbReference>
<dbReference type="OrthoDB" id="263560at2759"/>
<dbReference type="PANTHER" id="PTHR21250">
    <property type="entry name" value="PRE-RRNA-PROCESSING PROTEIN TSR2 HOMOLOG"/>
    <property type="match status" value="1"/>
</dbReference>
<evidence type="ECO:0000256" key="3">
    <source>
        <dbReference type="SAM" id="MobiDB-lite"/>
    </source>
</evidence>
<dbReference type="AlphaFoldDB" id="A0A8J4V8T0"/>
<accession>A0A8J4V8T0</accession>
<proteinExistence type="inferred from homology"/>
<dbReference type="Proteomes" id="UP000695562">
    <property type="component" value="Unassembled WGS sequence"/>
</dbReference>
<evidence type="ECO:0008006" key="6">
    <source>
        <dbReference type="Google" id="ProtNLM"/>
    </source>
</evidence>
<organism evidence="4 5">
    <name type="scientific">Polysphondylium violaceum</name>
    <dbReference type="NCBI Taxonomy" id="133409"/>
    <lineage>
        <taxon>Eukaryota</taxon>
        <taxon>Amoebozoa</taxon>
        <taxon>Evosea</taxon>
        <taxon>Eumycetozoa</taxon>
        <taxon>Dictyostelia</taxon>
        <taxon>Dictyosteliales</taxon>
        <taxon>Dictyosteliaceae</taxon>
        <taxon>Polysphondylium</taxon>
    </lineage>
</organism>
<comment type="similarity">
    <text evidence="1">Belongs to the TSR2 family.</text>
</comment>
<name>A0A8J4V8T0_9MYCE</name>
<evidence type="ECO:0000313" key="4">
    <source>
        <dbReference type="EMBL" id="KAF2075374.1"/>
    </source>
</evidence>
<dbReference type="InterPro" id="IPR019398">
    <property type="entry name" value="Pre-rRNA_process_TSR2"/>
</dbReference>
<feature type="region of interest" description="Disordered" evidence="3">
    <location>
        <begin position="171"/>
        <end position="218"/>
    </location>
</feature>